<reference evidence="1" key="1">
    <citation type="submission" date="2022-11" db="EMBL/GenBank/DDBJ databases">
        <title>Centuries of genome instability and evolution in soft-shell clam transmissible cancer (bioRxiv).</title>
        <authorList>
            <person name="Hart S.F.M."/>
            <person name="Yonemitsu M.A."/>
            <person name="Giersch R.M."/>
            <person name="Beal B.F."/>
            <person name="Arriagada G."/>
            <person name="Davis B.W."/>
            <person name="Ostrander E.A."/>
            <person name="Goff S.P."/>
            <person name="Metzger M.J."/>
        </authorList>
    </citation>
    <scope>NUCLEOTIDE SEQUENCE</scope>
    <source>
        <strain evidence="1">MELC-2E11</strain>
        <tissue evidence="1">Siphon/mantle</tissue>
    </source>
</reference>
<proteinExistence type="predicted"/>
<dbReference type="Gene3D" id="2.120.10.30">
    <property type="entry name" value="TolB, C-terminal domain"/>
    <property type="match status" value="1"/>
</dbReference>
<dbReference type="InterPro" id="IPR050952">
    <property type="entry name" value="TRIM-NHL_E3_ligases"/>
</dbReference>
<evidence type="ECO:0000313" key="2">
    <source>
        <dbReference type="Proteomes" id="UP001164746"/>
    </source>
</evidence>
<dbReference type="EMBL" id="CP111023">
    <property type="protein sequence ID" value="WAR21108.1"/>
    <property type="molecule type" value="Genomic_DNA"/>
</dbReference>
<accession>A0ABY7FG15</accession>
<dbReference type="SUPFAM" id="SSF63829">
    <property type="entry name" value="Calcium-dependent phosphotriesterase"/>
    <property type="match status" value="1"/>
</dbReference>
<name>A0ABY7FG15_MYAAR</name>
<dbReference type="InterPro" id="IPR011042">
    <property type="entry name" value="6-blade_b-propeller_TolB-like"/>
</dbReference>
<dbReference type="PANTHER" id="PTHR24104:SF50">
    <property type="entry name" value="SMP-30_GLUCONOLACTONASE_LRE-LIKE REGION DOMAIN-CONTAINING PROTEIN"/>
    <property type="match status" value="1"/>
</dbReference>
<keyword evidence="2" id="KW-1185">Reference proteome</keyword>
<organism evidence="1 2">
    <name type="scientific">Mya arenaria</name>
    <name type="common">Soft-shell clam</name>
    <dbReference type="NCBI Taxonomy" id="6604"/>
    <lineage>
        <taxon>Eukaryota</taxon>
        <taxon>Metazoa</taxon>
        <taxon>Spiralia</taxon>
        <taxon>Lophotrochozoa</taxon>
        <taxon>Mollusca</taxon>
        <taxon>Bivalvia</taxon>
        <taxon>Autobranchia</taxon>
        <taxon>Heteroconchia</taxon>
        <taxon>Euheterodonta</taxon>
        <taxon>Imparidentia</taxon>
        <taxon>Neoheterodontei</taxon>
        <taxon>Myida</taxon>
        <taxon>Myoidea</taxon>
        <taxon>Myidae</taxon>
        <taxon>Mya</taxon>
    </lineage>
</organism>
<dbReference type="PANTHER" id="PTHR24104">
    <property type="entry name" value="E3 UBIQUITIN-PROTEIN LIGASE NHLRC1-RELATED"/>
    <property type="match status" value="1"/>
</dbReference>
<gene>
    <name evidence="1" type="ORF">MAR_015082</name>
</gene>
<sequence length="450" mass="49947">IQAPIIENRIYEHNDSYDEAAGTSVNVGPGSFAVKFLDSVEQLLELVLKRRKAFFEHVSSLHEERVAAASMQIKQCKKVQTQTIGLLKKMEKTKLTTEDRHDVIEQANRKSFVYEEILRREFAQCFGLDYKFKPDRLLENILDNLKSLGSVGVVARPSTLPAFLSESCEVDLSKTPLKGICYVDGKSSNDNKYCCFTGACFISGGRFILADWNNCCLKMFTSMGKLINRLDLKNHPWDVVASRDLDRVVLTVPGVPRVFIARYDAVCMELESSFDVESEVWGVTTLGNKLAISCNPWTKTPPMVKVFTFAGAPLSHFRYDRFGSPLFRFPEYLTTDSTQQTLYVSDAKSDAVVALSVANGEVLFTYTNKALVSPAGVAVDNQGHMYVCGRGSSSVHQVSKEGELIRILLGHKIVQCPRAICFEPGGSSMIVTGVGSEGEDCNTFIYTKLA</sequence>
<dbReference type="Proteomes" id="UP001164746">
    <property type="component" value="Chromosome 12"/>
</dbReference>
<protein>
    <submittedName>
        <fullName evidence="1">Uncharacterized protein</fullName>
    </submittedName>
</protein>
<evidence type="ECO:0000313" key="1">
    <source>
        <dbReference type="EMBL" id="WAR21108.1"/>
    </source>
</evidence>
<feature type="non-terminal residue" evidence="1">
    <location>
        <position position="1"/>
    </location>
</feature>